<proteinExistence type="predicted"/>
<dbReference type="Proteomes" id="UP000294480">
    <property type="component" value="Unassembled WGS sequence"/>
</dbReference>
<name>A0A4R6YAW9_9BURK</name>
<reference evidence="1 2" key="1">
    <citation type="submission" date="2019-03" db="EMBL/GenBank/DDBJ databases">
        <title>Genomic Encyclopedia of Type Strains, Phase IV (KMG-IV): sequencing the most valuable type-strain genomes for metagenomic binning, comparative biology and taxonomic classification.</title>
        <authorList>
            <person name="Goeker M."/>
        </authorList>
    </citation>
    <scope>NUCLEOTIDE SEQUENCE [LARGE SCALE GENOMIC DNA]</scope>
    <source>
        <strain evidence="1 2">DSM 102852</strain>
    </source>
</reference>
<organism evidence="1 2">
    <name type="scientific">Hydromonas duriensis</name>
    <dbReference type="NCBI Taxonomy" id="1527608"/>
    <lineage>
        <taxon>Bacteria</taxon>
        <taxon>Pseudomonadati</taxon>
        <taxon>Pseudomonadota</taxon>
        <taxon>Betaproteobacteria</taxon>
        <taxon>Burkholderiales</taxon>
        <taxon>Burkholderiaceae</taxon>
        <taxon>Hydromonas</taxon>
    </lineage>
</organism>
<evidence type="ECO:0000313" key="2">
    <source>
        <dbReference type="Proteomes" id="UP000294480"/>
    </source>
</evidence>
<evidence type="ECO:0000313" key="1">
    <source>
        <dbReference type="EMBL" id="TDR32753.1"/>
    </source>
</evidence>
<dbReference type="AlphaFoldDB" id="A0A4R6YAW9"/>
<dbReference type="RefSeq" id="WP_133618934.1">
    <property type="nucleotide sequence ID" value="NZ_SNZE01000002.1"/>
</dbReference>
<gene>
    <name evidence="1" type="ORF">DFR44_10249</name>
</gene>
<protein>
    <submittedName>
        <fullName evidence="1">Uncharacterized protein</fullName>
    </submittedName>
</protein>
<accession>A0A4R6YAW9</accession>
<sequence>MFMLKIWLIGLIGSILLLPQTVMSKQPEPSYVIDVLSHYHFYDKNYASSSPPNEIEVKEQYSEFREKILRNIGLFSNFSAYSPWFGESGDEPWSWGYSGCLIQQMTKKNYFLDSPSLEKLYQALSSYGKDYCKLSKIPTDSKSNKTGRMLSFVPKACRIEYLKSYNGSKDVYAWDKVKLGPDTGKIFVSAVGEKTKEKWLSLLSCYSREQYPSNLLLEQAMSDYLKLFEHAIIIRDSTNEIEGMDCKISLEQLKSFKQVPLKGMSRQVCEAVHLH</sequence>
<keyword evidence="2" id="KW-1185">Reference proteome</keyword>
<comment type="caution">
    <text evidence="1">The sequence shown here is derived from an EMBL/GenBank/DDBJ whole genome shotgun (WGS) entry which is preliminary data.</text>
</comment>
<dbReference type="EMBL" id="SNZE01000002">
    <property type="protein sequence ID" value="TDR32753.1"/>
    <property type="molecule type" value="Genomic_DNA"/>
</dbReference>